<dbReference type="AlphaFoldDB" id="A0A3S2UIZ5"/>
<evidence type="ECO:0000256" key="5">
    <source>
        <dbReference type="SAM" id="SignalP"/>
    </source>
</evidence>
<reference evidence="6 7" key="1">
    <citation type="submission" date="2019-01" db="EMBL/GenBank/DDBJ databases">
        <authorList>
            <person name="Chen W.-M."/>
        </authorList>
    </citation>
    <scope>NUCLEOTIDE SEQUENCE [LARGE SCALE GENOMIC DNA]</scope>
    <source>
        <strain evidence="6 7">YBJ-36</strain>
    </source>
</reference>
<keyword evidence="5" id="KW-0732">Signal</keyword>
<evidence type="ECO:0000256" key="4">
    <source>
        <dbReference type="RuleBase" id="RU361187"/>
    </source>
</evidence>
<evidence type="ECO:0000256" key="3">
    <source>
        <dbReference type="ARBA" id="ARBA00023295"/>
    </source>
</evidence>
<proteinExistence type="inferred from homology"/>
<sequence length="527" mass="57593">MIFKNNKPLIRKYMLLQSIFLIATGYVNAQSAGKASKKATYVNFNSLGKQVTRYDQLGDAIDAHDGEIALFNGVYYLYGTSYDCGFEWGNKIAPFCGFKAYSSTDLVNWTDRGFLFDAKTELWQTRCDGKTYGCFRPHVIYNSKTQLYVLWINVYDNRVGYRVFTSKTPRGPFTEVAEPKLAINSDMPVAGLNNGDHDTFVDDDGTAYLAYTDWRAKGAIAIEKLTDDYLTGTGEVVKSVTQANTEAPCLFKRNGIYYVIFSDPNCGYCSGTGASYCTAKSPLGAWSAPIKISDNSCGGQPSFVSAIKVSGEMVYIFGSDLWNNAAKNEALANYYWAPLTFAADGAINPMKCEKTVTLTHSAKALSRSKQVKNKLDNTSGSSGFTTHCDIGNSLWRMQAFTAKRTGELTSLKFITSKSGYPDAGLSFELYKTGANGQISGKPISVNTIDAATIGWSPKVITVKMSGIVKAGVKYGIVVHSASTKGCYSFQYNDLAPYPGGGAAISNDSGKTFTVETNRTLRFETYVE</sequence>
<comment type="caution">
    <text evidence="6">The sequence shown here is derived from an EMBL/GenBank/DDBJ whole genome shotgun (WGS) entry which is preliminary data.</text>
</comment>
<dbReference type="CDD" id="cd18824">
    <property type="entry name" value="GH43_CtGH43-like"/>
    <property type="match status" value="1"/>
</dbReference>
<keyword evidence="3 4" id="KW-0326">Glycosidase</keyword>
<evidence type="ECO:0008006" key="8">
    <source>
        <dbReference type="Google" id="ProtNLM"/>
    </source>
</evidence>
<dbReference type="Pfam" id="PF04616">
    <property type="entry name" value="Glyco_hydro_43"/>
    <property type="match status" value="1"/>
</dbReference>
<dbReference type="GO" id="GO:0004553">
    <property type="term" value="F:hydrolase activity, hydrolyzing O-glycosyl compounds"/>
    <property type="evidence" value="ECO:0007669"/>
    <property type="project" value="InterPro"/>
</dbReference>
<dbReference type="PANTHER" id="PTHR22925:SF3">
    <property type="entry name" value="GLYCOSYL HYDROLASE FAMILY PROTEIN 43"/>
    <property type="match status" value="1"/>
</dbReference>
<feature type="chain" id="PRO_5018529361" description="Glycosyl hydrolase family 43" evidence="5">
    <location>
        <begin position="30"/>
        <end position="527"/>
    </location>
</feature>
<dbReference type="Proteomes" id="UP000282759">
    <property type="component" value="Unassembled WGS sequence"/>
</dbReference>
<feature type="signal peptide" evidence="5">
    <location>
        <begin position="1"/>
        <end position="29"/>
    </location>
</feature>
<evidence type="ECO:0000313" key="6">
    <source>
        <dbReference type="EMBL" id="RVT97347.1"/>
    </source>
</evidence>
<protein>
    <recommendedName>
        <fullName evidence="8">Glycosyl hydrolase family 43</fullName>
    </recommendedName>
</protein>
<accession>A0A3S2UIZ5</accession>
<evidence type="ECO:0000256" key="2">
    <source>
        <dbReference type="ARBA" id="ARBA00022801"/>
    </source>
</evidence>
<dbReference type="OrthoDB" id="273314at2"/>
<dbReference type="SUPFAM" id="SSF75005">
    <property type="entry name" value="Arabinanase/levansucrase/invertase"/>
    <property type="match status" value="1"/>
</dbReference>
<keyword evidence="2 4" id="KW-0378">Hydrolase</keyword>
<evidence type="ECO:0000256" key="1">
    <source>
        <dbReference type="ARBA" id="ARBA00009865"/>
    </source>
</evidence>
<name>A0A3S2UIZ5_9SPHI</name>
<comment type="similarity">
    <text evidence="1 4">Belongs to the glycosyl hydrolase 43 family.</text>
</comment>
<dbReference type="RefSeq" id="WP_127707854.1">
    <property type="nucleotide sequence ID" value="NZ_SACK01000011.1"/>
</dbReference>
<gene>
    <name evidence="6" type="ORF">EOD41_18795</name>
</gene>
<dbReference type="Gene3D" id="2.115.10.20">
    <property type="entry name" value="Glycosyl hydrolase domain, family 43"/>
    <property type="match status" value="1"/>
</dbReference>
<keyword evidence="7" id="KW-1185">Reference proteome</keyword>
<dbReference type="GO" id="GO:0005975">
    <property type="term" value="P:carbohydrate metabolic process"/>
    <property type="evidence" value="ECO:0007669"/>
    <property type="project" value="InterPro"/>
</dbReference>
<dbReference type="InterPro" id="IPR006710">
    <property type="entry name" value="Glyco_hydro_43"/>
</dbReference>
<dbReference type="PANTHER" id="PTHR22925">
    <property type="entry name" value="GLYCOSYL HYDROLASE 43 FAMILY MEMBER"/>
    <property type="match status" value="1"/>
</dbReference>
<dbReference type="EMBL" id="SACK01000011">
    <property type="protein sequence ID" value="RVT97347.1"/>
    <property type="molecule type" value="Genomic_DNA"/>
</dbReference>
<evidence type="ECO:0000313" key="7">
    <source>
        <dbReference type="Proteomes" id="UP000282759"/>
    </source>
</evidence>
<organism evidence="6 7">
    <name type="scientific">Mucilaginibacter limnophilus</name>
    <dbReference type="NCBI Taxonomy" id="1932778"/>
    <lineage>
        <taxon>Bacteria</taxon>
        <taxon>Pseudomonadati</taxon>
        <taxon>Bacteroidota</taxon>
        <taxon>Sphingobacteriia</taxon>
        <taxon>Sphingobacteriales</taxon>
        <taxon>Sphingobacteriaceae</taxon>
        <taxon>Mucilaginibacter</taxon>
    </lineage>
</organism>
<dbReference type="InterPro" id="IPR023296">
    <property type="entry name" value="Glyco_hydro_beta-prop_sf"/>
</dbReference>